<dbReference type="AlphaFoldDB" id="A0A6N7L5A9"/>
<feature type="compositionally biased region" description="Gly residues" evidence="1">
    <location>
        <begin position="44"/>
        <end position="59"/>
    </location>
</feature>
<evidence type="ECO:0000313" key="4">
    <source>
        <dbReference type="Proteomes" id="UP000450000"/>
    </source>
</evidence>
<dbReference type="OrthoDB" id="3742379at2"/>
<accession>A0A6N7L5A9</accession>
<dbReference type="RefSeq" id="WP_153470634.1">
    <property type="nucleotide sequence ID" value="NZ_WBOF01000005.1"/>
</dbReference>
<keyword evidence="4" id="KW-1185">Reference proteome</keyword>
<dbReference type="Proteomes" id="UP000450000">
    <property type="component" value="Unassembled WGS sequence"/>
</dbReference>
<protein>
    <submittedName>
        <fullName evidence="3">ATP/GTP-binding protein</fullName>
    </submittedName>
</protein>
<comment type="caution">
    <text evidence="3">The sequence shown here is derived from an EMBL/GenBank/DDBJ whole genome shotgun (WGS) entry which is preliminary data.</text>
</comment>
<evidence type="ECO:0000259" key="2">
    <source>
        <dbReference type="PROSITE" id="PS50093"/>
    </source>
</evidence>
<feature type="region of interest" description="Disordered" evidence="1">
    <location>
        <begin position="38"/>
        <end position="59"/>
    </location>
</feature>
<dbReference type="InterPro" id="IPR000601">
    <property type="entry name" value="PKD_dom"/>
</dbReference>
<proteinExistence type="predicted"/>
<evidence type="ECO:0000313" key="3">
    <source>
        <dbReference type="EMBL" id="MQS17534.1"/>
    </source>
</evidence>
<dbReference type="EMBL" id="WBOF01000005">
    <property type="protein sequence ID" value="MQS17534.1"/>
    <property type="molecule type" value="Genomic_DNA"/>
</dbReference>
<gene>
    <name evidence="3" type="ORF">F7Q99_36450</name>
</gene>
<feature type="domain" description="PKD" evidence="2">
    <location>
        <begin position="222"/>
        <end position="265"/>
    </location>
</feature>
<dbReference type="PROSITE" id="PS50093">
    <property type="entry name" value="PKD"/>
    <property type="match status" value="1"/>
</dbReference>
<organism evidence="3 4">
    <name type="scientific">Streptomyces kaniharaensis</name>
    <dbReference type="NCBI Taxonomy" id="212423"/>
    <lineage>
        <taxon>Bacteria</taxon>
        <taxon>Bacillati</taxon>
        <taxon>Actinomycetota</taxon>
        <taxon>Actinomycetes</taxon>
        <taxon>Kitasatosporales</taxon>
        <taxon>Streptomycetaceae</taxon>
        <taxon>Streptomyces</taxon>
    </lineage>
</organism>
<sequence length="303" mass="31160">MALAAVLGQSPLAWAGDGDGGTDCPPGVFNCDLHATGGGKKDSNGGGGKPTGDDGGSTGGGAKCLIDGKEVACFVDKYGWYNPSDSCYWKVFDPQPPPDSERWKIAAGIPAGWKPGQGALYNRTCLAKGAELMSGDIYSAAPPPGMGGMVDPAQLAQQAVESMRLLGADVGIAPKPGSKTLVGLPVWFWTNVSDTTWGPKSASVSAGGVTVTATAHVDRIIWTTGDGGSETCRTPGKAYLPEYGTQQPECGHTYTKAGQYAINATSKWVVDWTATTGQTGRITTDRQAAASVAIAEAQALNTN</sequence>
<name>A0A6N7L5A9_9ACTN</name>
<evidence type="ECO:0000256" key="1">
    <source>
        <dbReference type="SAM" id="MobiDB-lite"/>
    </source>
</evidence>
<reference evidence="3 4" key="1">
    <citation type="submission" date="2019-09" db="EMBL/GenBank/DDBJ databases">
        <title>Genome Sequences of Streptomyces kaniharaensis ATCC 21070.</title>
        <authorList>
            <person name="Zhu W."/>
            <person name="De Crecy-Lagard V."/>
            <person name="Richards N.G."/>
        </authorList>
    </citation>
    <scope>NUCLEOTIDE SEQUENCE [LARGE SCALE GENOMIC DNA]</scope>
    <source>
        <strain evidence="3 4">SF-557</strain>
    </source>
</reference>